<accession>A0A4Y8WLN7</accession>
<dbReference type="EMBL" id="SPNC01000254">
    <property type="protein sequence ID" value="TFH93926.1"/>
    <property type="molecule type" value="Genomic_DNA"/>
</dbReference>
<sequence length="469" mass="53946">MKKVGIGVPTFMTLLVGVSLASCSKDRLAVPDVVDPEKEANISNEERGPGIEIIFEGDLRAGGSIMGFYGDGKPVEISLKKFYNWDFITNRERKIEYNLKADQKIYLKALGHRFFDKENPNVDLVNTSASIEKVQLKDGKVVAFSGVINVPAEFSEDKSYSLRVRLDGGVFEEKAETFTDPLKIFPDILPYSVYNDQDLNNWIKEVIAELKTWDSVDWGGINKDTGGTIKTLESLKEELGKANKAFVYGHTYLYDASFEDEIEKNFFYLTIGHNYDANDMYQSKYHRFREKINAKKLMYMRQYEDLVDEDGEDEDEYLMDLDKHFYSKMGFATIMAIYDVYVKDGVNKADNLLCLYLARAKAVFDFRVQTLNEYVKVCNKIQDFYFAGYKKDSFGKGDSKAYAPFRSKDPFCHAIPTDYVDRSARTEWMKINKIINEDKESFIRYRNALKAIVPEDNLPYVVVDSEDIM</sequence>
<gene>
    <name evidence="1" type="ORF">E4P47_09680</name>
</gene>
<reference evidence="1 2" key="1">
    <citation type="submission" date="2019-03" db="EMBL/GenBank/DDBJ databases">
        <title>Porphyromonas levii Isolated from the Uterus of Dairy Cows.</title>
        <authorList>
            <person name="Francis A.M."/>
        </authorList>
    </citation>
    <scope>NUCLEOTIDE SEQUENCE [LARGE SCALE GENOMIC DNA]</scope>
    <source>
        <strain evidence="1 2">AF5678</strain>
    </source>
</reference>
<dbReference type="AlphaFoldDB" id="A0A4Y8WLN7"/>
<name>A0A4Y8WLN7_9PORP</name>
<protein>
    <recommendedName>
        <fullName evidence="3">Lipoprotein</fullName>
    </recommendedName>
</protein>
<evidence type="ECO:0000313" key="2">
    <source>
        <dbReference type="Proteomes" id="UP000297225"/>
    </source>
</evidence>
<proteinExistence type="predicted"/>
<evidence type="ECO:0000313" key="1">
    <source>
        <dbReference type="EMBL" id="TFH93926.1"/>
    </source>
</evidence>
<dbReference type="RefSeq" id="WP_134852699.1">
    <property type="nucleotide sequence ID" value="NZ_SPNC01000254.1"/>
</dbReference>
<comment type="caution">
    <text evidence="1">The sequence shown here is derived from an EMBL/GenBank/DDBJ whole genome shotgun (WGS) entry which is preliminary data.</text>
</comment>
<evidence type="ECO:0008006" key="3">
    <source>
        <dbReference type="Google" id="ProtNLM"/>
    </source>
</evidence>
<feature type="non-terminal residue" evidence="1">
    <location>
        <position position="469"/>
    </location>
</feature>
<dbReference type="Proteomes" id="UP000297225">
    <property type="component" value="Unassembled WGS sequence"/>
</dbReference>
<keyword evidence="2" id="KW-1185">Reference proteome</keyword>
<organism evidence="1 2">
    <name type="scientific">Porphyromonas levii</name>
    <dbReference type="NCBI Taxonomy" id="28114"/>
    <lineage>
        <taxon>Bacteria</taxon>
        <taxon>Pseudomonadati</taxon>
        <taxon>Bacteroidota</taxon>
        <taxon>Bacteroidia</taxon>
        <taxon>Bacteroidales</taxon>
        <taxon>Porphyromonadaceae</taxon>
        <taxon>Porphyromonas</taxon>
    </lineage>
</organism>
<dbReference type="PROSITE" id="PS51257">
    <property type="entry name" value="PROKAR_LIPOPROTEIN"/>
    <property type="match status" value="1"/>
</dbReference>